<name>A0A399QY81_9PROT</name>
<evidence type="ECO:0000313" key="5">
    <source>
        <dbReference type="EMBL" id="RIJ22487.1"/>
    </source>
</evidence>
<reference evidence="5 6" key="1">
    <citation type="submission" date="2018-08" db="EMBL/GenBank/DDBJ databases">
        <title>Henriciella mobilis sp. nov., isolated from seawater.</title>
        <authorList>
            <person name="Cheng H."/>
            <person name="Wu Y.-H."/>
            <person name="Xu X.-W."/>
            <person name="Guo L.-L."/>
        </authorList>
    </citation>
    <scope>NUCLEOTIDE SEQUENCE [LARGE SCALE GENOMIC DNA]</scope>
    <source>
        <strain evidence="5 6">CCUG66934</strain>
    </source>
</reference>
<protein>
    <submittedName>
        <fullName evidence="5">BlaI/MecI/CopY family transcriptional regulator</fullName>
    </submittedName>
</protein>
<dbReference type="GO" id="GO:0003677">
    <property type="term" value="F:DNA binding"/>
    <property type="evidence" value="ECO:0007669"/>
    <property type="project" value="UniProtKB-KW"/>
</dbReference>
<keyword evidence="6" id="KW-1185">Reference proteome</keyword>
<keyword evidence="3" id="KW-0238">DNA-binding</keyword>
<dbReference type="Pfam" id="PF03965">
    <property type="entry name" value="Penicillinase_R"/>
    <property type="match status" value="1"/>
</dbReference>
<dbReference type="Gene3D" id="1.10.10.10">
    <property type="entry name" value="Winged helix-like DNA-binding domain superfamily/Winged helix DNA-binding domain"/>
    <property type="match status" value="1"/>
</dbReference>
<evidence type="ECO:0000256" key="3">
    <source>
        <dbReference type="ARBA" id="ARBA00023125"/>
    </source>
</evidence>
<gene>
    <name evidence="5" type="ORF">D1224_10820</name>
</gene>
<sequence length="127" mass="13880">MKLGDLEVATLDAIWARDETDARALHAQIGEARGISLSTVQSTLERLYRKGLLTREKVSHAYIYSPAETRETVMARLVDEALGRFNSRSHDGLLAAFAGLTASATPETLDALEQLVRKARRAKGAAE</sequence>
<dbReference type="PIRSF" id="PIRSF019455">
    <property type="entry name" value="CopR_AtkY"/>
    <property type="match status" value="1"/>
</dbReference>
<comment type="caution">
    <text evidence="5">The sequence shown here is derived from an EMBL/GenBank/DDBJ whole genome shotgun (WGS) entry which is preliminary data.</text>
</comment>
<evidence type="ECO:0000256" key="1">
    <source>
        <dbReference type="ARBA" id="ARBA00011046"/>
    </source>
</evidence>
<dbReference type="AlphaFoldDB" id="A0A399QY81"/>
<evidence type="ECO:0000256" key="4">
    <source>
        <dbReference type="ARBA" id="ARBA00023163"/>
    </source>
</evidence>
<comment type="similarity">
    <text evidence="1">Belongs to the BlaI transcriptional regulatory family.</text>
</comment>
<keyword evidence="2" id="KW-0805">Transcription regulation</keyword>
<dbReference type="SUPFAM" id="SSF46785">
    <property type="entry name" value="Winged helix' DNA-binding domain"/>
    <property type="match status" value="1"/>
</dbReference>
<dbReference type="InterPro" id="IPR036390">
    <property type="entry name" value="WH_DNA-bd_sf"/>
</dbReference>
<dbReference type="Proteomes" id="UP000265431">
    <property type="component" value="Unassembled WGS sequence"/>
</dbReference>
<dbReference type="GO" id="GO:0045892">
    <property type="term" value="P:negative regulation of DNA-templated transcription"/>
    <property type="evidence" value="ECO:0007669"/>
    <property type="project" value="InterPro"/>
</dbReference>
<evidence type="ECO:0000313" key="6">
    <source>
        <dbReference type="Proteomes" id="UP000265431"/>
    </source>
</evidence>
<accession>A0A399QY81</accession>
<keyword evidence="4" id="KW-0804">Transcription</keyword>
<dbReference type="InterPro" id="IPR005650">
    <property type="entry name" value="BlaI_family"/>
</dbReference>
<dbReference type="EMBL" id="QWGB01000006">
    <property type="protein sequence ID" value="RIJ22487.1"/>
    <property type="molecule type" value="Genomic_DNA"/>
</dbReference>
<dbReference type="OrthoDB" id="2989615at2"/>
<organism evidence="5 6">
    <name type="scientific">Henriciella barbarensis</name>
    <dbReference type="NCBI Taxonomy" id="86342"/>
    <lineage>
        <taxon>Bacteria</taxon>
        <taxon>Pseudomonadati</taxon>
        <taxon>Pseudomonadota</taxon>
        <taxon>Alphaproteobacteria</taxon>
        <taxon>Hyphomonadales</taxon>
        <taxon>Hyphomonadaceae</taxon>
        <taxon>Henriciella</taxon>
    </lineage>
</organism>
<dbReference type="InterPro" id="IPR036388">
    <property type="entry name" value="WH-like_DNA-bd_sf"/>
</dbReference>
<evidence type="ECO:0000256" key="2">
    <source>
        <dbReference type="ARBA" id="ARBA00023015"/>
    </source>
</evidence>
<proteinExistence type="inferred from homology"/>